<keyword evidence="5" id="KW-0326">Glycosidase</keyword>
<feature type="domain" description="Glycoside hydrolase family 2 catalytic" evidence="7">
    <location>
        <begin position="318"/>
        <end position="612"/>
    </location>
</feature>
<feature type="domain" description="Glycosyl hydrolases family 2 sugar binding" evidence="8">
    <location>
        <begin position="37"/>
        <end position="211"/>
    </location>
</feature>
<dbReference type="Gene3D" id="2.60.40.10">
    <property type="entry name" value="Immunoglobulins"/>
    <property type="match status" value="1"/>
</dbReference>
<dbReference type="SUPFAM" id="SSF49303">
    <property type="entry name" value="beta-Galactosidase/glucuronidase domain"/>
    <property type="match status" value="1"/>
</dbReference>
<evidence type="ECO:0000256" key="5">
    <source>
        <dbReference type="ARBA" id="ARBA00023295"/>
    </source>
</evidence>
<dbReference type="PANTHER" id="PTHR10066:SF67">
    <property type="entry name" value="BETA-GLUCURONIDASE"/>
    <property type="match status" value="1"/>
</dbReference>
<feature type="domain" description="Glycoside hydrolase family 2 immunoglobulin-like beta-sandwich" evidence="6">
    <location>
        <begin position="234"/>
        <end position="312"/>
    </location>
</feature>
<sequence>MKYQNKHLIAILVFCIVQYAESQINLITNIDGRETISLNGTWNYIIDPYETGFYNYRYGERNENDGEAYWSRTEVKNKIDRIEHGYESPYEMQVPGDWNSQKEIFEYYEGTVWYQRNFDLKHIKDNERVFIHFGAINYEAHVYLNEKKMGTHKGGFTPFNFEIPKDLLKNEGNFLVVKVDNKRHKDEIPTVNTDWWNYGGITRDVNLVILPDNFLQHYALTINQDQDIKTAIKKSEFELEGHIKLFKSVSNTAVTIEIPELKINKKIIINGDDATFHIKAKKLKLWSPKNPKLYDVSLKFNDEQIKEKIGFRKIETVGKKIILNGDPIFLRGICIHEEIAQDARRATSKSDAQQLLAYAKDLNANMVRLAHYPHNENMVRLADSLGVLVWSEIPVYWTIDFKNETVLNKAKKQLEEMVVRDQNRASVIIWSVGNETPVHEARTDFMKALIVKAKQLDDTRLISAALEVSNKNGLHKVDDPLGEFTDIVSVNEYLGWYGGHPNDTQTASWDIAYNKPFFISETGAGAKGGFHADKETRWSEEYQEWYYEEQINMMKRMPDNFSGISPWILVDFKSPRRNHPKYQEGWNRKGLIDNKGNKKKAFYVLQEYYSELK</sequence>
<dbReference type="STRING" id="369401.SAMN05428642_103550"/>
<dbReference type="Pfam" id="PF00703">
    <property type="entry name" value="Glyco_hydro_2"/>
    <property type="match status" value="1"/>
</dbReference>
<evidence type="ECO:0000259" key="7">
    <source>
        <dbReference type="Pfam" id="PF02836"/>
    </source>
</evidence>
<dbReference type="InterPro" id="IPR013783">
    <property type="entry name" value="Ig-like_fold"/>
</dbReference>
<dbReference type="Pfam" id="PF02837">
    <property type="entry name" value="Glyco_hydro_2_N"/>
    <property type="match status" value="1"/>
</dbReference>
<dbReference type="RefSeq" id="WP_072403143.1">
    <property type="nucleotide sequence ID" value="NZ_FPKV01000003.1"/>
</dbReference>
<dbReference type="Gene3D" id="2.60.120.260">
    <property type="entry name" value="Galactose-binding domain-like"/>
    <property type="match status" value="1"/>
</dbReference>
<dbReference type="PRINTS" id="PR00132">
    <property type="entry name" value="GLHYDRLASE2"/>
</dbReference>
<evidence type="ECO:0000259" key="6">
    <source>
        <dbReference type="Pfam" id="PF00703"/>
    </source>
</evidence>
<dbReference type="SUPFAM" id="SSF49785">
    <property type="entry name" value="Galactose-binding domain-like"/>
    <property type="match status" value="1"/>
</dbReference>
<proteinExistence type="inferred from homology"/>
<keyword evidence="4" id="KW-0378">Hydrolase</keyword>
<gene>
    <name evidence="9" type="ORF">SAMN05428642_103550</name>
</gene>
<dbReference type="AlphaFoldDB" id="A0A1K2IP92"/>
<dbReference type="InterPro" id="IPR036156">
    <property type="entry name" value="Beta-gal/glucu_dom_sf"/>
</dbReference>
<evidence type="ECO:0000256" key="2">
    <source>
        <dbReference type="ARBA" id="ARBA00012761"/>
    </source>
</evidence>
<evidence type="ECO:0000259" key="8">
    <source>
        <dbReference type="Pfam" id="PF02837"/>
    </source>
</evidence>
<dbReference type="Gene3D" id="3.20.20.80">
    <property type="entry name" value="Glycosidases"/>
    <property type="match status" value="1"/>
</dbReference>
<organism evidence="9 10">
    <name type="scientific">Flaviramulus basaltis</name>
    <dbReference type="NCBI Taxonomy" id="369401"/>
    <lineage>
        <taxon>Bacteria</taxon>
        <taxon>Pseudomonadati</taxon>
        <taxon>Bacteroidota</taxon>
        <taxon>Flavobacteriia</taxon>
        <taxon>Flavobacteriales</taxon>
        <taxon>Flavobacteriaceae</taxon>
        <taxon>Flaviramulus</taxon>
    </lineage>
</organism>
<name>A0A1K2IP92_9FLAO</name>
<dbReference type="Proteomes" id="UP000182544">
    <property type="component" value="Unassembled WGS sequence"/>
</dbReference>
<dbReference type="EMBL" id="FPKV01000003">
    <property type="protein sequence ID" value="SFZ94074.1"/>
    <property type="molecule type" value="Genomic_DNA"/>
</dbReference>
<dbReference type="GO" id="GO:0004566">
    <property type="term" value="F:beta-glucuronidase activity"/>
    <property type="evidence" value="ECO:0007669"/>
    <property type="project" value="UniProtKB-EC"/>
</dbReference>
<dbReference type="SUPFAM" id="SSF51445">
    <property type="entry name" value="(Trans)glycosidases"/>
    <property type="match status" value="1"/>
</dbReference>
<evidence type="ECO:0000256" key="4">
    <source>
        <dbReference type="ARBA" id="ARBA00022801"/>
    </source>
</evidence>
<comment type="similarity">
    <text evidence="1">Belongs to the glycosyl hydrolase 2 family.</text>
</comment>
<accession>A0A1K2IP92</accession>
<dbReference type="GO" id="GO:0005975">
    <property type="term" value="P:carbohydrate metabolic process"/>
    <property type="evidence" value="ECO:0007669"/>
    <property type="project" value="InterPro"/>
</dbReference>
<dbReference type="InterPro" id="IPR006101">
    <property type="entry name" value="Glyco_hydro_2"/>
</dbReference>
<dbReference type="Pfam" id="PF02836">
    <property type="entry name" value="Glyco_hydro_2_C"/>
    <property type="match status" value="1"/>
</dbReference>
<dbReference type="EC" id="3.2.1.31" evidence="2"/>
<protein>
    <recommendedName>
        <fullName evidence="3">Beta-glucuronidase</fullName>
        <ecNumber evidence="2">3.2.1.31</ecNumber>
    </recommendedName>
</protein>
<dbReference type="GO" id="GO:0030246">
    <property type="term" value="F:carbohydrate binding"/>
    <property type="evidence" value="ECO:0007669"/>
    <property type="project" value="TreeGrafter"/>
</dbReference>
<dbReference type="InterPro" id="IPR006103">
    <property type="entry name" value="Glyco_hydro_2_cat"/>
</dbReference>
<dbReference type="OrthoDB" id="9801077at2"/>
<dbReference type="PANTHER" id="PTHR10066">
    <property type="entry name" value="BETA-GLUCURONIDASE"/>
    <property type="match status" value="1"/>
</dbReference>
<dbReference type="GO" id="GO:0019391">
    <property type="term" value="P:glucuronoside catabolic process"/>
    <property type="evidence" value="ECO:0007669"/>
    <property type="project" value="TreeGrafter"/>
</dbReference>
<dbReference type="InterPro" id="IPR008979">
    <property type="entry name" value="Galactose-bd-like_sf"/>
</dbReference>
<evidence type="ECO:0000313" key="9">
    <source>
        <dbReference type="EMBL" id="SFZ94074.1"/>
    </source>
</evidence>
<evidence type="ECO:0000256" key="1">
    <source>
        <dbReference type="ARBA" id="ARBA00007401"/>
    </source>
</evidence>
<dbReference type="InterPro" id="IPR006102">
    <property type="entry name" value="Ig-like_GH2"/>
</dbReference>
<dbReference type="InterPro" id="IPR006104">
    <property type="entry name" value="Glyco_hydro_2_N"/>
</dbReference>
<keyword evidence="10" id="KW-1185">Reference proteome</keyword>
<dbReference type="InterPro" id="IPR017853">
    <property type="entry name" value="GH"/>
</dbReference>
<reference evidence="9 10" key="1">
    <citation type="submission" date="2016-10" db="EMBL/GenBank/DDBJ databases">
        <authorList>
            <person name="de Groot N.N."/>
        </authorList>
    </citation>
    <scope>NUCLEOTIDE SEQUENCE [LARGE SCALE GENOMIC DNA]</scope>
    <source>
        <strain evidence="9 10">DSM 18180</strain>
    </source>
</reference>
<evidence type="ECO:0000313" key="10">
    <source>
        <dbReference type="Proteomes" id="UP000182544"/>
    </source>
</evidence>
<evidence type="ECO:0000256" key="3">
    <source>
        <dbReference type="ARBA" id="ARBA00016205"/>
    </source>
</evidence>